<dbReference type="Proteomes" id="UP000494106">
    <property type="component" value="Unassembled WGS sequence"/>
</dbReference>
<protein>
    <recommendedName>
        <fullName evidence="4">Ommochrome-binding protein-like</fullName>
    </recommendedName>
</protein>
<reference evidence="2 3" key="1">
    <citation type="submission" date="2020-04" db="EMBL/GenBank/DDBJ databases">
        <authorList>
            <person name="Wallbank WR R."/>
            <person name="Pardo Diaz C."/>
            <person name="Kozak K."/>
            <person name="Martin S."/>
            <person name="Jiggins C."/>
            <person name="Moest M."/>
            <person name="Warren A I."/>
            <person name="Byers J.R.P. K."/>
            <person name="Montejo-Kovacevich G."/>
            <person name="Yen C E."/>
        </authorList>
    </citation>
    <scope>NUCLEOTIDE SEQUENCE [LARGE SCALE GENOMIC DNA]</scope>
</reference>
<gene>
    <name evidence="2" type="ORF">APLA_LOCUS15144</name>
</gene>
<dbReference type="AlphaFoldDB" id="A0A8S1B169"/>
<comment type="caution">
    <text evidence="2">The sequence shown here is derived from an EMBL/GenBank/DDBJ whole genome shotgun (WGS) entry which is preliminary data.</text>
</comment>
<feature type="transmembrane region" description="Helical" evidence="1">
    <location>
        <begin position="12"/>
        <end position="29"/>
    </location>
</feature>
<sequence length="304" mass="35017">MKWPEYYTVRKMIYLLLVLNFTAFATAVLRRGVCDACLDSACYSKTQIFKDYPVSGQLAIDRKENLVYFHYEVSDSGRTFAFDLDDIRFLTIPDIEFSFAKTVDPTTGDVYIGGATGIYKYNPKTNVTSVYALNDKAIWNMQFKDVLYYTIVMNKGLNIYENKRSRSVTALNNFVVDDFIIDKRDNIYFMSNFTMYKLKKGDKYPSEFSNILYSLSTDVHGNAYFVQRESRGLYKIDYGTGRLVEMGAFGSGIPLKSVFDRLNNVIYYDAESSKLYYLVPNYAICKVKTETDILGKLKMKVSQI</sequence>
<evidence type="ECO:0000256" key="1">
    <source>
        <dbReference type="SAM" id="Phobius"/>
    </source>
</evidence>
<keyword evidence="1" id="KW-0472">Membrane</keyword>
<dbReference type="Gene3D" id="2.130.10.10">
    <property type="entry name" value="YVTN repeat-like/Quinoprotein amine dehydrogenase"/>
    <property type="match status" value="1"/>
</dbReference>
<evidence type="ECO:0000313" key="3">
    <source>
        <dbReference type="Proteomes" id="UP000494106"/>
    </source>
</evidence>
<dbReference type="InterPro" id="IPR015943">
    <property type="entry name" value="WD40/YVTN_repeat-like_dom_sf"/>
</dbReference>
<dbReference type="EMBL" id="CADEBC010000584">
    <property type="protein sequence ID" value="CAB3256065.1"/>
    <property type="molecule type" value="Genomic_DNA"/>
</dbReference>
<keyword evidence="1" id="KW-0812">Transmembrane</keyword>
<evidence type="ECO:0000313" key="2">
    <source>
        <dbReference type="EMBL" id="CAB3256065.1"/>
    </source>
</evidence>
<name>A0A8S1B169_ARCPL</name>
<dbReference type="OrthoDB" id="7432964at2759"/>
<accession>A0A8S1B169</accession>
<proteinExistence type="predicted"/>
<organism evidence="2 3">
    <name type="scientific">Arctia plantaginis</name>
    <name type="common">Wood tiger moth</name>
    <name type="synonym">Phalaena plantaginis</name>
    <dbReference type="NCBI Taxonomy" id="874455"/>
    <lineage>
        <taxon>Eukaryota</taxon>
        <taxon>Metazoa</taxon>
        <taxon>Ecdysozoa</taxon>
        <taxon>Arthropoda</taxon>
        <taxon>Hexapoda</taxon>
        <taxon>Insecta</taxon>
        <taxon>Pterygota</taxon>
        <taxon>Neoptera</taxon>
        <taxon>Endopterygota</taxon>
        <taxon>Lepidoptera</taxon>
        <taxon>Glossata</taxon>
        <taxon>Ditrysia</taxon>
        <taxon>Noctuoidea</taxon>
        <taxon>Erebidae</taxon>
        <taxon>Arctiinae</taxon>
        <taxon>Arctia</taxon>
    </lineage>
</organism>
<keyword evidence="1" id="KW-1133">Transmembrane helix</keyword>
<evidence type="ECO:0008006" key="4">
    <source>
        <dbReference type="Google" id="ProtNLM"/>
    </source>
</evidence>
<keyword evidence="3" id="KW-1185">Reference proteome</keyword>
<dbReference type="SUPFAM" id="SSF101898">
    <property type="entry name" value="NHL repeat"/>
    <property type="match status" value="1"/>
</dbReference>